<dbReference type="STRING" id="306541.SAMN05421668_101257"/>
<dbReference type="RefSeq" id="WP_222594277.1">
    <property type="nucleotide sequence ID" value="NZ_BJWJ01000001.1"/>
</dbReference>
<dbReference type="GO" id="GO:0006310">
    <property type="term" value="P:DNA recombination"/>
    <property type="evidence" value="ECO:0007669"/>
    <property type="project" value="TreeGrafter"/>
</dbReference>
<dbReference type="GO" id="GO:1990238">
    <property type="term" value="F:double-stranded DNA endonuclease activity"/>
    <property type="evidence" value="ECO:0007669"/>
    <property type="project" value="TreeGrafter"/>
</dbReference>
<gene>
    <name evidence="3" type="ORF">SAMN05421668_101257</name>
</gene>
<organism evidence="3 4">
    <name type="scientific">Halolactibacillus miurensis</name>
    <dbReference type="NCBI Taxonomy" id="306541"/>
    <lineage>
        <taxon>Bacteria</taxon>
        <taxon>Bacillati</taxon>
        <taxon>Bacillota</taxon>
        <taxon>Bacilli</taxon>
        <taxon>Bacillales</taxon>
        <taxon>Bacillaceae</taxon>
        <taxon>Halolactibacillus</taxon>
    </lineage>
</organism>
<dbReference type="InterPro" id="IPR010106">
    <property type="entry name" value="RpnA"/>
</dbReference>
<dbReference type="PANTHER" id="PTHR34611:SF2">
    <property type="entry name" value="INACTIVE RECOMBINATION-PROMOTING NUCLEASE-LIKE PROTEIN RPNE-RELATED"/>
    <property type="match status" value="1"/>
</dbReference>
<dbReference type="InterPro" id="IPR051699">
    <property type="entry name" value="Rpn/YhgA-like_nuclease"/>
</dbReference>
<comment type="similarity">
    <text evidence="1">Belongs to the Rpn/YhgA-like nuclease family.</text>
</comment>
<evidence type="ECO:0000259" key="2">
    <source>
        <dbReference type="Pfam" id="PF04754"/>
    </source>
</evidence>
<protein>
    <recommendedName>
        <fullName evidence="2">Transposase (putative) YhgA-like domain-containing protein</fullName>
    </recommendedName>
</protein>
<evidence type="ECO:0000313" key="3">
    <source>
        <dbReference type="EMBL" id="SFS36242.1"/>
    </source>
</evidence>
<sequence length="332" mass="38307">MIIIHIQNPHDKFFKETFHNITVTKEFLVHYLPAHIVDIIDVETLEPQKDSFINEHLKEVFSDLLFKVEMNQKVGYLYLLFEHKSFQSPTVAVQLLQYMCDIWKTAAHQHKSAKLPLIIPLVIYHGKNPWHTGESLADLIEGFDLLSEAMKSYTPNFNYILFDVSTFSDADILGPIELRLSFTALRDIHSDDPKILKQMIYHAIDVIYTVDMKDVGLAYFETLIRYIFSASGAFSKHDIHDIVKTLEQAYPKGSDVVMTIADILREEGLEQGLEQGLKQGMAKALHKMLTMKLNEIPEATIQHVYQLDEARINTIIEHFDEIETIDDLNNYL</sequence>
<dbReference type="InterPro" id="IPR006842">
    <property type="entry name" value="Transposase_31"/>
</dbReference>
<dbReference type="Pfam" id="PF04754">
    <property type="entry name" value="Transposase_31"/>
    <property type="match status" value="1"/>
</dbReference>
<feature type="domain" description="Transposase (putative) YhgA-like" evidence="2">
    <location>
        <begin position="8"/>
        <end position="205"/>
    </location>
</feature>
<dbReference type="PANTHER" id="PTHR34611">
    <property type="match status" value="1"/>
</dbReference>
<name>A0A1I6P7S4_9BACI</name>
<dbReference type="AlphaFoldDB" id="A0A1I6P7S4"/>
<evidence type="ECO:0000313" key="4">
    <source>
        <dbReference type="Proteomes" id="UP000199139"/>
    </source>
</evidence>
<reference evidence="3 4" key="1">
    <citation type="submission" date="2016-10" db="EMBL/GenBank/DDBJ databases">
        <authorList>
            <person name="de Groot N.N."/>
        </authorList>
    </citation>
    <scope>NUCLEOTIDE SEQUENCE [LARGE SCALE GENOMIC DNA]</scope>
    <source>
        <strain evidence="3 4">DSM 17074</strain>
    </source>
</reference>
<dbReference type="Proteomes" id="UP000199139">
    <property type="component" value="Unassembled WGS sequence"/>
</dbReference>
<evidence type="ECO:0000256" key="1">
    <source>
        <dbReference type="ARBA" id="ARBA00009787"/>
    </source>
</evidence>
<dbReference type="NCBIfam" id="TIGR01784">
    <property type="entry name" value="T_den_put_tspse"/>
    <property type="match status" value="1"/>
</dbReference>
<proteinExistence type="inferred from homology"/>
<accession>A0A1I6P7S4</accession>
<dbReference type="EMBL" id="FPAI01000001">
    <property type="protein sequence ID" value="SFS36242.1"/>
    <property type="molecule type" value="Genomic_DNA"/>
</dbReference>